<keyword evidence="2" id="KW-0808">Transferase</keyword>
<dbReference type="PANTHER" id="PTHR43591">
    <property type="entry name" value="METHYLTRANSFERASE"/>
    <property type="match status" value="1"/>
</dbReference>
<dbReference type="Proteomes" id="UP000256971">
    <property type="component" value="Chromosome"/>
</dbReference>
<dbReference type="InterPro" id="IPR013216">
    <property type="entry name" value="Methyltransf_11"/>
</dbReference>
<dbReference type="CDD" id="cd02440">
    <property type="entry name" value="AdoMet_MTases"/>
    <property type="match status" value="1"/>
</dbReference>
<gene>
    <name evidence="2" type="ORF">DY252_04960</name>
</gene>
<organism evidence="2 3">
    <name type="scientific">Thalassospira indica</name>
    <dbReference type="NCBI Taxonomy" id="1891279"/>
    <lineage>
        <taxon>Bacteria</taxon>
        <taxon>Pseudomonadati</taxon>
        <taxon>Pseudomonadota</taxon>
        <taxon>Alphaproteobacteria</taxon>
        <taxon>Rhodospirillales</taxon>
        <taxon>Thalassospiraceae</taxon>
        <taxon>Thalassospira</taxon>
    </lineage>
</organism>
<dbReference type="GO" id="GO:0032259">
    <property type="term" value="P:methylation"/>
    <property type="evidence" value="ECO:0007669"/>
    <property type="project" value="UniProtKB-KW"/>
</dbReference>
<dbReference type="GO" id="GO:0008168">
    <property type="term" value="F:methyltransferase activity"/>
    <property type="evidence" value="ECO:0007669"/>
    <property type="project" value="UniProtKB-KW"/>
</dbReference>
<protein>
    <submittedName>
        <fullName evidence="2">Class I SAM-dependent methyltransferase</fullName>
    </submittedName>
</protein>
<dbReference type="RefSeq" id="WP_064787412.1">
    <property type="nucleotide sequence ID" value="NZ_CP031555.1"/>
</dbReference>
<dbReference type="Pfam" id="PF08241">
    <property type="entry name" value="Methyltransf_11"/>
    <property type="match status" value="1"/>
</dbReference>
<keyword evidence="3" id="KW-1185">Reference proteome</keyword>
<name>A0ABN5NHN5_9PROT</name>
<dbReference type="InterPro" id="IPR029063">
    <property type="entry name" value="SAM-dependent_MTases_sf"/>
</dbReference>
<sequence length="330" mass="37984">MKSELLFRLRCPKTGQKLIYESDTGYAKTETKDIDDGWLVSEDGKHRYLVHRSIPRFVPKSNYADNFGMQWNHFAKTQLDSYSGQPISEDRFWNATGWTPDEIKGQWVLDVGAGSGRFAEIALKAGAIVVALDYSSAVDACYANLNHYPNLHVVQGDVYALPFSGESFRYVYSLGVLQHTPDVEKAFFALPPMVEDGGYLCADFYWNRFRTLMNPKYLLRPFTKRLDQKLLFGWLERNIPTLLRMSQTLGRIPLLGRFLKRLVPVVDYTGIYDLSQKQLEEWALLDTFDMLAPAYDKPQSARTITKWFKEKGLKDIEVFHWGHLVGRGKK</sequence>
<evidence type="ECO:0000313" key="2">
    <source>
        <dbReference type="EMBL" id="AXO13641.1"/>
    </source>
</evidence>
<dbReference type="Gene3D" id="3.40.50.150">
    <property type="entry name" value="Vaccinia Virus protein VP39"/>
    <property type="match status" value="1"/>
</dbReference>
<dbReference type="EMBL" id="CP031555">
    <property type="protein sequence ID" value="AXO13641.1"/>
    <property type="molecule type" value="Genomic_DNA"/>
</dbReference>
<proteinExistence type="predicted"/>
<keyword evidence="2" id="KW-0489">Methyltransferase</keyword>
<dbReference type="SUPFAM" id="SSF53335">
    <property type="entry name" value="S-adenosyl-L-methionine-dependent methyltransferases"/>
    <property type="match status" value="1"/>
</dbReference>
<feature type="domain" description="Methyltransferase type 11" evidence="1">
    <location>
        <begin position="109"/>
        <end position="201"/>
    </location>
</feature>
<dbReference type="PANTHER" id="PTHR43591:SF24">
    <property type="entry name" value="2-METHOXY-6-POLYPRENYL-1,4-BENZOQUINOL METHYLASE, MITOCHONDRIAL"/>
    <property type="match status" value="1"/>
</dbReference>
<dbReference type="Gene3D" id="2.20.25.10">
    <property type="match status" value="1"/>
</dbReference>
<accession>A0ABN5NHN5</accession>
<dbReference type="SUPFAM" id="SSF158997">
    <property type="entry name" value="Trm112p-like"/>
    <property type="match status" value="1"/>
</dbReference>
<evidence type="ECO:0000259" key="1">
    <source>
        <dbReference type="Pfam" id="PF08241"/>
    </source>
</evidence>
<reference evidence="2 3" key="1">
    <citation type="submission" date="2018-08" db="EMBL/GenBank/DDBJ databases">
        <title>Complete genome sequence of type strain Thalassospira indica MCCC 1A01103T, isolated from isolated from deep seawater of the Indian Ocean.</title>
        <authorList>
            <person name="Liu Y."/>
        </authorList>
    </citation>
    <scope>NUCLEOTIDE SEQUENCE [LARGE SCALE GENOMIC DNA]</scope>
    <source>
        <strain evidence="2 3">PB8BT</strain>
    </source>
</reference>
<evidence type="ECO:0000313" key="3">
    <source>
        <dbReference type="Proteomes" id="UP000256971"/>
    </source>
</evidence>